<reference evidence="1" key="1">
    <citation type="submission" date="2018-06" db="EMBL/GenBank/DDBJ databases">
        <authorList>
            <person name="Zhirakovskaya E."/>
        </authorList>
    </citation>
    <scope>NUCLEOTIDE SEQUENCE</scope>
</reference>
<accession>A0A3B0Y9L5</accession>
<organism evidence="1">
    <name type="scientific">hydrothermal vent metagenome</name>
    <dbReference type="NCBI Taxonomy" id="652676"/>
    <lineage>
        <taxon>unclassified sequences</taxon>
        <taxon>metagenomes</taxon>
        <taxon>ecological metagenomes</taxon>
    </lineage>
</organism>
<proteinExistence type="predicted"/>
<protein>
    <submittedName>
        <fullName evidence="1">Uncharacterized protein</fullName>
    </submittedName>
</protein>
<dbReference type="AlphaFoldDB" id="A0A3B0Y9L5"/>
<dbReference type="EMBL" id="UOFN01000077">
    <property type="protein sequence ID" value="VAW77505.1"/>
    <property type="molecule type" value="Genomic_DNA"/>
</dbReference>
<gene>
    <name evidence="1" type="ORF">MNBD_GAMMA15-2185</name>
</gene>
<name>A0A3B0Y9L5_9ZZZZ</name>
<evidence type="ECO:0000313" key="1">
    <source>
        <dbReference type="EMBL" id="VAW77505.1"/>
    </source>
</evidence>
<sequence length="188" mass="21403">MPDEISGSMRPMKPLVALLLSTFFTLAALPVNAANSTAVELQFKPRTPNQMSAFYEARGFPEEMIKPLHAQCMITVRVTNTGKQITWLDLSNWRFTANGKPLKRYHRNFWLEKWKNMGMQAAHRSTFRWTLIPEFLDYQPGESEGGNIILPRVKGPIQLHAEFATGPDQKGPPVVLEYNTLKCIEDEP</sequence>